<dbReference type="Gene3D" id="1.25.40.20">
    <property type="entry name" value="Ankyrin repeat-containing domain"/>
    <property type="match status" value="1"/>
</dbReference>
<dbReference type="InterPro" id="IPR036770">
    <property type="entry name" value="Ankyrin_rpt-contain_sf"/>
</dbReference>
<dbReference type="EMBL" id="QKXC01000041">
    <property type="protein sequence ID" value="RBR25255.1"/>
    <property type="molecule type" value="Genomic_DNA"/>
</dbReference>
<accession>A0A366S9G3</accession>
<dbReference type="RefSeq" id="XP_031019846.1">
    <property type="nucleotide sequence ID" value="XM_031156140.1"/>
</dbReference>
<comment type="caution">
    <text evidence="1">The sequence shown here is derived from an EMBL/GenBank/DDBJ whole genome shotgun (WGS) entry which is preliminary data.</text>
</comment>
<proteinExistence type="predicted"/>
<keyword evidence="2" id="KW-1185">Reference proteome</keyword>
<dbReference type="OrthoDB" id="4772757at2759"/>
<sequence>MAVGNLSGVALAAHGSCTDASTAKLDTNAVDAPAIQQQDAFDAKDGLSIKSLWAISISSLCESDRTMFQIDNETDQLRILGDIIRIIENTLEKKRKTGLVRPNTLCFALGGRQSSPLLKSLCMRLIHRVNISWLCLNASAVSSAILEGLEVVIRVISRNNVIEATYRREESVDLRTDFETGLDKLYKLVLDFLCSAKKHYARSSSGKWLFGHTLPSRMTHEDNCQKRIVTKLLSSGMDLNTADELGRSALEFAVNELRDNRFDRRRVKGELESRFEMLSTLLRHGADVSKLTEECHVITTEIVERGRLDLLLRFEVGGCHIFPQQQGLSSALSIAVRKRHVDMVGHIIDTQKPGDTKIDRVLGSLGGSGSSAQEEDQVQIARLLLAARSSRLVTMLPFPLNRAASNKHFLLYRTLIAEADHSQESYIKMLKDTVRTRGKGGEYIPAIWRQVGSRPDKLFIYNSAITAFTQNVTSSYTSNFSLLHMLLQGADSNIRGRSGESLLYHTAIFKVKKRE</sequence>
<gene>
    <name evidence="1" type="ORF">FIESC28_01990</name>
</gene>
<dbReference type="GeneID" id="41991436"/>
<evidence type="ECO:0000313" key="1">
    <source>
        <dbReference type="EMBL" id="RBR25255.1"/>
    </source>
</evidence>
<dbReference type="Proteomes" id="UP000253153">
    <property type="component" value="Unassembled WGS sequence"/>
</dbReference>
<reference evidence="1 2" key="1">
    <citation type="submission" date="2018-06" db="EMBL/GenBank/DDBJ databases">
        <title>Fusarium incarnatum-equiseti species complex species 28.</title>
        <authorList>
            <person name="Gardiner D.M."/>
        </authorList>
    </citation>
    <scope>NUCLEOTIDE SEQUENCE [LARGE SCALE GENOMIC DNA]</scope>
    <source>
        <strain evidence="1 2">FIESC_28</strain>
    </source>
</reference>
<protein>
    <submittedName>
        <fullName evidence="1">Uncharacterized protein</fullName>
    </submittedName>
</protein>
<name>A0A366S9G3_9HYPO</name>
<dbReference type="SUPFAM" id="SSF48403">
    <property type="entry name" value="Ankyrin repeat"/>
    <property type="match status" value="1"/>
</dbReference>
<evidence type="ECO:0000313" key="2">
    <source>
        <dbReference type="Proteomes" id="UP000253153"/>
    </source>
</evidence>
<dbReference type="AlphaFoldDB" id="A0A366S9G3"/>
<organism evidence="1 2">
    <name type="scientific">Fusarium coffeatum</name>
    <dbReference type="NCBI Taxonomy" id="231269"/>
    <lineage>
        <taxon>Eukaryota</taxon>
        <taxon>Fungi</taxon>
        <taxon>Dikarya</taxon>
        <taxon>Ascomycota</taxon>
        <taxon>Pezizomycotina</taxon>
        <taxon>Sordariomycetes</taxon>
        <taxon>Hypocreomycetidae</taxon>
        <taxon>Hypocreales</taxon>
        <taxon>Nectriaceae</taxon>
        <taxon>Fusarium</taxon>
        <taxon>Fusarium incarnatum-equiseti species complex</taxon>
    </lineage>
</organism>